<dbReference type="InterPro" id="IPR036388">
    <property type="entry name" value="WH-like_DNA-bd_sf"/>
</dbReference>
<dbReference type="PROSITE" id="PS00622">
    <property type="entry name" value="HTH_LUXR_1"/>
    <property type="match status" value="1"/>
</dbReference>
<accession>W7IRX4</accession>
<dbReference type="Pfam" id="PF13191">
    <property type="entry name" value="AAA_16"/>
    <property type="match status" value="1"/>
</dbReference>
<dbReference type="SUPFAM" id="SSF46894">
    <property type="entry name" value="C-terminal effector domain of the bipartite response regulators"/>
    <property type="match status" value="1"/>
</dbReference>
<protein>
    <submittedName>
        <fullName evidence="4">Regulatory protein, LuxR</fullName>
    </submittedName>
</protein>
<dbReference type="eggNOG" id="COG2909">
    <property type="taxonomic scope" value="Bacteria"/>
</dbReference>
<dbReference type="PATRIC" id="fig|909613.9.peg.981"/>
<proteinExistence type="predicted"/>
<dbReference type="GO" id="GO:0005524">
    <property type="term" value="F:ATP binding"/>
    <property type="evidence" value="ECO:0007669"/>
    <property type="project" value="UniProtKB-KW"/>
</dbReference>
<organism evidence="4 5">
    <name type="scientific">Actinokineospora spheciospongiae</name>
    <dbReference type="NCBI Taxonomy" id="909613"/>
    <lineage>
        <taxon>Bacteria</taxon>
        <taxon>Bacillati</taxon>
        <taxon>Actinomycetota</taxon>
        <taxon>Actinomycetes</taxon>
        <taxon>Pseudonocardiales</taxon>
        <taxon>Pseudonocardiaceae</taxon>
        <taxon>Actinokineospora</taxon>
    </lineage>
</organism>
<evidence type="ECO:0000313" key="4">
    <source>
        <dbReference type="EMBL" id="EWC63670.1"/>
    </source>
</evidence>
<dbReference type="GO" id="GO:0003677">
    <property type="term" value="F:DNA binding"/>
    <property type="evidence" value="ECO:0007669"/>
    <property type="project" value="InterPro"/>
</dbReference>
<dbReference type="Proteomes" id="UP000019277">
    <property type="component" value="Unassembled WGS sequence"/>
</dbReference>
<dbReference type="CDD" id="cd06170">
    <property type="entry name" value="LuxR_C_like"/>
    <property type="match status" value="1"/>
</dbReference>
<dbReference type="SUPFAM" id="SSF52540">
    <property type="entry name" value="P-loop containing nucleoside triphosphate hydrolases"/>
    <property type="match status" value="1"/>
</dbReference>
<dbReference type="STRING" id="909613.UO65_0967"/>
<evidence type="ECO:0000256" key="1">
    <source>
        <dbReference type="ARBA" id="ARBA00022741"/>
    </source>
</evidence>
<dbReference type="PROSITE" id="PS50043">
    <property type="entry name" value="HTH_LUXR_2"/>
    <property type="match status" value="1"/>
</dbReference>
<dbReference type="GO" id="GO:0005737">
    <property type="term" value="C:cytoplasm"/>
    <property type="evidence" value="ECO:0007669"/>
    <property type="project" value="TreeGrafter"/>
</dbReference>
<reference evidence="4 5" key="1">
    <citation type="journal article" date="2014" name="Genome Announc.">
        <title>Draft Genome Sequence of the Antitrypanosomally Active Sponge-Associated Bacterium Actinokineospora sp. Strain EG49.</title>
        <authorList>
            <person name="Harjes J."/>
            <person name="Ryu T."/>
            <person name="Abdelmohsen U.R."/>
            <person name="Moitinho-Silva L."/>
            <person name="Horn H."/>
            <person name="Ravasi T."/>
            <person name="Hentschel U."/>
        </authorList>
    </citation>
    <scope>NUCLEOTIDE SEQUENCE [LARGE SCALE GENOMIC DNA]</scope>
    <source>
        <strain evidence="4 5">EG49</strain>
    </source>
</reference>
<dbReference type="EMBL" id="AYXG01000039">
    <property type="protein sequence ID" value="EWC63670.1"/>
    <property type="molecule type" value="Genomic_DNA"/>
</dbReference>
<feature type="domain" description="HTH luxR-type" evidence="3">
    <location>
        <begin position="879"/>
        <end position="944"/>
    </location>
</feature>
<gene>
    <name evidence="4" type="ORF">UO65_0967</name>
</gene>
<dbReference type="GO" id="GO:0004016">
    <property type="term" value="F:adenylate cyclase activity"/>
    <property type="evidence" value="ECO:0007669"/>
    <property type="project" value="TreeGrafter"/>
</dbReference>
<dbReference type="AlphaFoldDB" id="W7IRX4"/>
<name>W7IRX4_9PSEU</name>
<dbReference type="PANTHER" id="PTHR16305:SF35">
    <property type="entry name" value="TRANSCRIPTIONAL ACTIVATOR DOMAIN"/>
    <property type="match status" value="1"/>
</dbReference>
<dbReference type="InterPro" id="IPR016032">
    <property type="entry name" value="Sig_transdc_resp-reg_C-effctor"/>
</dbReference>
<dbReference type="OrthoDB" id="134933at2"/>
<evidence type="ECO:0000313" key="5">
    <source>
        <dbReference type="Proteomes" id="UP000019277"/>
    </source>
</evidence>
<dbReference type="InterPro" id="IPR027417">
    <property type="entry name" value="P-loop_NTPase"/>
</dbReference>
<dbReference type="GO" id="GO:0006355">
    <property type="term" value="P:regulation of DNA-templated transcription"/>
    <property type="evidence" value="ECO:0007669"/>
    <property type="project" value="InterPro"/>
</dbReference>
<evidence type="ECO:0000259" key="3">
    <source>
        <dbReference type="PROSITE" id="PS50043"/>
    </source>
</evidence>
<dbReference type="Pfam" id="PF00196">
    <property type="entry name" value="GerE"/>
    <property type="match status" value="1"/>
</dbReference>
<keyword evidence="5" id="KW-1185">Reference proteome</keyword>
<sequence length="954" mass="99547">MKLLSRAVTDVGRGHSRTIEVIGEPGIGKTRLLLELRRDTAASRMTVLTGRGGEPGREVPFSLFTEAVDDYLAGLAQAERARLLADPLLAPAFEHLGCVAPGSPERAACAEDVERRRLFNSVRELLTRIAGGHGLALLLDDVHWADPDSADLLGHLVRHPPAGPVLLAVAHRPKQAVARLAATLSSAARYGLLQVLHLGPLTPTAADELLEALTPAVGQAGRAALYRASGGNPFYLEVLADARRGGRPAEAEGPCPRLTAMLHAELTALRPQTLAAAQAAAVLGEPFDVCLVAEVAGLGTAEVFAAMDELACRDLVRQLGSSSRFVFRHPVVRHVTYRAIGAGGRIAAHTRAVEALRARGGSAVAMAPHVERTAGVGDTDATRVLADAAGDALDRDPAVAAQWLQTALRLLPDPPEFRLRRRELLLRLAEAHARGGQLVESEAALVRAIEMVDEDDRDTRTRLVAQRAGITRLLGRHAQTVSCVDDELSGGQRADSADAVALRLERTVNAVLAGTGACRVEPEPVWAEQAVSAALRLGDRGLHVSALAAAALAEVVAGGFDAAAELVAQAGGRVDRLADVDVAVHLDGVVWLSWCEVHLGESTAAVRHLEHALVLARSSGRSVDTTRLLVVLAAAQLDLGAVPASAEAAEAAVEAGIGLPGTELRTMTLYAHCRALAHRGATSAAVEAGLAATRAAEPGRGLWWSLAWLALAEARLLHGDPQGAVTAVRAVVGDGGLAAVPPIARAEVAELVVRAELALGRPEAAWGWAERLDPAEPHRAGFAALARAQVLTGSDPTAAALHGAQAESAFTAAGRRLLAGRARLVTASALLAAGKQAKAAAELFRAEQLLRECGAAALVERAVAEQRRLAKATQAPPEPRAGLATLTARERQVADLVTSGRTNRQIAQRLGVSDKTVEAHLARVFAKLGVGSRAAVASVVARSRTAIGLLSEGA</sequence>
<dbReference type="Gene3D" id="1.10.10.10">
    <property type="entry name" value="Winged helix-like DNA-binding domain superfamily/Winged helix DNA-binding domain"/>
    <property type="match status" value="1"/>
</dbReference>
<comment type="caution">
    <text evidence="4">The sequence shown here is derived from an EMBL/GenBank/DDBJ whole genome shotgun (WGS) entry which is preliminary data.</text>
</comment>
<keyword evidence="1" id="KW-0547">Nucleotide-binding</keyword>
<keyword evidence="2" id="KW-0067">ATP-binding</keyword>
<evidence type="ECO:0000256" key="2">
    <source>
        <dbReference type="ARBA" id="ARBA00022840"/>
    </source>
</evidence>
<dbReference type="SMART" id="SM00421">
    <property type="entry name" value="HTH_LUXR"/>
    <property type="match status" value="1"/>
</dbReference>
<dbReference type="InterPro" id="IPR000792">
    <property type="entry name" value="Tscrpt_reg_LuxR_C"/>
</dbReference>
<dbReference type="InterPro" id="IPR041664">
    <property type="entry name" value="AAA_16"/>
</dbReference>
<dbReference type="PRINTS" id="PR00038">
    <property type="entry name" value="HTHLUXR"/>
</dbReference>
<dbReference type="PANTHER" id="PTHR16305">
    <property type="entry name" value="TESTICULAR SOLUBLE ADENYLYL CYCLASE"/>
    <property type="match status" value="1"/>
</dbReference>